<accession>K9XU27</accession>
<dbReference type="Proteomes" id="UP000010473">
    <property type="component" value="Chromosome"/>
</dbReference>
<sequence length="50" mass="6067">MTIQQQSRILLVRQRQRNKHRQLSLLNRLAEEIVGDRHENLTENKKFDLV</sequence>
<dbReference type="EMBL" id="CP003653">
    <property type="protein sequence ID" value="AFZ35564.1"/>
    <property type="molecule type" value="Genomic_DNA"/>
</dbReference>
<dbReference type="RefSeq" id="WP_015193234.1">
    <property type="nucleotide sequence ID" value="NC_019748.1"/>
</dbReference>
<organism evidence="1 2">
    <name type="scientific">Stanieria cyanosphaera (strain ATCC 29371 / PCC 7437)</name>
    <dbReference type="NCBI Taxonomy" id="111780"/>
    <lineage>
        <taxon>Bacteria</taxon>
        <taxon>Bacillati</taxon>
        <taxon>Cyanobacteriota</taxon>
        <taxon>Cyanophyceae</taxon>
        <taxon>Pleurocapsales</taxon>
        <taxon>Dermocarpellaceae</taxon>
        <taxon>Stanieria</taxon>
    </lineage>
</organism>
<reference evidence="2" key="1">
    <citation type="journal article" date="2013" name="Proc. Natl. Acad. Sci. U.S.A.">
        <title>Improving the coverage of the cyanobacterial phylum using diversity-driven genome sequencing.</title>
        <authorList>
            <person name="Shih P.M."/>
            <person name="Wu D."/>
            <person name="Latifi A."/>
            <person name="Axen S.D."/>
            <person name="Fewer D.P."/>
            <person name="Talla E."/>
            <person name="Calteau A."/>
            <person name="Cai F."/>
            <person name="Tandeau de Marsac N."/>
            <person name="Rippka R."/>
            <person name="Herdman M."/>
            <person name="Sivonen K."/>
            <person name="Coursin T."/>
            <person name="Laurent T."/>
            <person name="Goodwin L."/>
            <person name="Nolan M."/>
            <person name="Davenport K.W."/>
            <person name="Han C.S."/>
            <person name="Rubin E.M."/>
            <person name="Eisen J.A."/>
            <person name="Woyke T."/>
            <person name="Gugger M."/>
            <person name="Kerfeld C.A."/>
        </authorList>
    </citation>
    <scope>NUCLEOTIDE SEQUENCE [LARGE SCALE GENOMIC DNA]</scope>
    <source>
        <strain evidence="2">ATCC 29371 / PCC 7437</strain>
    </source>
</reference>
<protein>
    <submittedName>
        <fullName evidence="1">Uncharacterized protein</fullName>
    </submittedName>
</protein>
<dbReference type="HOGENOM" id="CLU_3122903_0_0_3"/>
<name>K9XU27_STAC7</name>
<evidence type="ECO:0000313" key="2">
    <source>
        <dbReference type="Proteomes" id="UP000010473"/>
    </source>
</evidence>
<dbReference type="AlphaFoldDB" id="K9XU27"/>
<evidence type="ECO:0000313" key="1">
    <source>
        <dbReference type="EMBL" id="AFZ35564.1"/>
    </source>
</evidence>
<gene>
    <name evidence="1" type="ordered locus">Sta7437_2012</name>
</gene>
<proteinExistence type="predicted"/>
<dbReference type="KEGG" id="scs:Sta7437_2012"/>
<keyword evidence="2" id="KW-1185">Reference proteome</keyword>